<evidence type="ECO:0000259" key="3">
    <source>
        <dbReference type="Pfam" id="PF23359"/>
    </source>
</evidence>
<dbReference type="EMBL" id="CP001700">
    <property type="protein sequence ID" value="ACU77196.1"/>
    <property type="molecule type" value="Genomic_DNA"/>
</dbReference>
<dbReference type="RefSeq" id="WP_015796921.1">
    <property type="nucleotide sequence ID" value="NC_013131.1"/>
</dbReference>
<dbReference type="Gene3D" id="4.10.320.10">
    <property type="entry name" value="E3-binding domain"/>
    <property type="match status" value="1"/>
</dbReference>
<feature type="domain" description="Lsr2 DNA-binding" evidence="3">
    <location>
        <begin position="75"/>
        <end position="111"/>
    </location>
</feature>
<sequence length="112" mass="12507">MAKRTIEVFHDDLDGSEGASTVKFGLDGKSYEIDLSESHEKELRKALEKYVGAATQVTAQSASASGRRKYGTGPARRDTKHIREWLRNVEGVEISDRGRIPTDLMNRYNAAH</sequence>
<dbReference type="InterPro" id="IPR024412">
    <property type="entry name" value="Lsr2_dim_dom"/>
</dbReference>
<keyword evidence="5" id="KW-1185">Reference proteome</keyword>
<evidence type="ECO:0000259" key="2">
    <source>
        <dbReference type="Pfam" id="PF11774"/>
    </source>
</evidence>
<dbReference type="GO" id="GO:0016746">
    <property type="term" value="F:acyltransferase activity"/>
    <property type="evidence" value="ECO:0007669"/>
    <property type="project" value="InterPro"/>
</dbReference>
<reference evidence="4 5" key="1">
    <citation type="journal article" date="2009" name="Stand. Genomic Sci.">
        <title>Complete genome sequence of Catenulispora acidiphila type strain (ID 139908).</title>
        <authorList>
            <person name="Copeland A."/>
            <person name="Lapidus A."/>
            <person name="Glavina Del Rio T."/>
            <person name="Nolan M."/>
            <person name="Lucas S."/>
            <person name="Chen F."/>
            <person name="Tice H."/>
            <person name="Cheng J.F."/>
            <person name="Bruce D."/>
            <person name="Goodwin L."/>
            <person name="Pitluck S."/>
            <person name="Mikhailova N."/>
            <person name="Pati A."/>
            <person name="Ivanova N."/>
            <person name="Mavromatis K."/>
            <person name="Chen A."/>
            <person name="Palaniappan K."/>
            <person name="Chain P."/>
            <person name="Land M."/>
            <person name="Hauser L."/>
            <person name="Chang Y.J."/>
            <person name="Jeffries C.D."/>
            <person name="Chertkov O."/>
            <person name="Brettin T."/>
            <person name="Detter J.C."/>
            <person name="Han C."/>
            <person name="Ali Z."/>
            <person name="Tindall B.J."/>
            <person name="Goker M."/>
            <person name="Bristow J."/>
            <person name="Eisen J.A."/>
            <person name="Markowitz V."/>
            <person name="Hugenholtz P."/>
            <person name="Kyrpides N.C."/>
            <person name="Klenk H.P."/>
        </authorList>
    </citation>
    <scope>NUCLEOTIDE SEQUENCE [LARGE SCALE GENOMIC DNA]</scope>
    <source>
        <strain evidence="5">DSM 44928 / JCM 14897 / NBRC 102108 / NRRL B-24433 / ID139908</strain>
    </source>
</reference>
<dbReference type="Gene3D" id="3.30.60.230">
    <property type="entry name" value="Lsr2, dimerization domain"/>
    <property type="match status" value="1"/>
</dbReference>
<dbReference type="InterPro" id="IPR036625">
    <property type="entry name" value="E3-bd_dom_sf"/>
</dbReference>
<dbReference type="GO" id="GO:0003677">
    <property type="term" value="F:DNA binding"/>
    <property type="evidence" value="ECO:0007669"/>
    <property type="project" value="UniProtKB-KW"/>
</dbReference>
<feature type="domain" description="Lsr2 dimerization" evidence="2">
    <location>
        <begin position="1"/>
        <end position="57"/>
    </location>
</feature>
<evidence type="ECO:0000256" key="1">
    <source>
        <dbReference type="ARBA" id="ARBA00023125"/>
    </source>
</evidence>
<dbReference type="eggNOG" id="ENOG5032RKK">
    <property type="taxonomic scope" value="Bacteria"/>
</dbReference>
<dbReference type="InterPro" id="IPR055370">
    <property type="entry name" value="Lsr2_DNA-bd"/>
</dbReference>
<accession>C7PWT9</accession>
<protein>
    <submittedName>
        <fullName evidence="4">Lsr2 protein</fullName>
    </submittedName>
</protein>
<dbReference type="HOGENOM" id="CLU_139818_0_0_11"/>
<gene>
    <name evidence="4" type="ordered locus">Caci_8373</name>
</gene>
<dbReference type="Pfam" id="PF23359">
    <property type="entry name" value="Lsr2_DNA-bd"/>
    <property type="match status" value="1"/>
</dbReference>
<organism evidence="4 5">
    <name type="scientific">Catenulispora acidiphila (strain DSM 44928 / JCM 14897 / NBRC 102108 / NRRL B-24433 / ID139908)</name>
    <dbReference type="NCBI Taxonomy" id="479433"/>
    <lineage>
        <taxon>Bacteria</taxon>
        <taxon>Bacillati</taxon>
        <taxon>Actinomycetota</taxon>
        <taxon>Actinomycetes</taxon>
        <taxon>Catenulisporales</taxon>
        <taxon>Catenulisporaceae</taxon>
        <taxon>Catenulispora</taxon>
    </lineage>
</organism>
<evidence type="ECO:0000313" key="5">
    <source>
        <dbReference type="Proteomes" id="UP000000851"/>
    </source>
</evidence>
<dbReference type="KEGG" id="cai:Caci_8373"/>
<dbReference type="Pfam" id="PF11774">
    <property type="entry name" value="Lsr2"/>
    <property type="match status" value="1"/>
</dbReference>
<dbReference type="InterPro" id="IPR042261">
    <property type="entry name" value="Lsr2-like_dimerization"/>
</dbReference>
<keyword evidence="1" id="KW-0238">DNA-binding</keyword>
<evidence type="ECO:0000313" key="4">
    <source>
        <dbReference type="EMBL" id="ACU77196.1"/>
    </source>
</evidence>
<dbReference type="Proteomes" id="UP000000851">
    <property type="component" value="Chromosome"/>
</dbReference>
<proteinExistence type="predicted"/>
<dbReference type="OrthoDB" id="4113332at2"/>
<name>C7PWT9_CATAD</name>
<dbReference type="STRING" id="479433.Caci_8373"/>
<dbReference type="InParanoid" id="C7PWT9"/>
<dbReference type="AlphaFoldDB" id="C7PWT9"/>